<name>A0ABU1IK23_9BACL</name>
<dbReference type="Gene3D" id="3.90.550.10">
    <property type="entry name" value="Spore Coat Polysaccharide Biosynthesis Protein SpsA, Chain A"/>
    <property type="match status" value="1"/>
</dbReference>
<sequence length="446" mass="51436">MIGVIWRHDGSILQLRQMMHTNAHRWMDQERVPEIAVLMGSASGSPLPKNLGLAKGIREITVSGNHWGDAMNRALSRLSSCWVCSVSTNRVDPLVFTTALKELKQMIPFNPALTGIRVESKNGSLLYCWNRSRLQGQGGWPSKKDWPFPEAADHFRWSTLPSSEKKVLTLDVHSPRREESPWERQKQMWIDRFLAGLEQGRPLFPSPTGPPLVSFLLSVYNGAQTIPWALTSVLYQTIPDFELIVIDDGSTDGTAEEVRRFNDPRIRWLSRPVNRGKVHCLNEAWQEARGEWLFELDADDWLGPEALDWVVRSSRGLSEKVALLYGDRIYWHEESTGRFTCRHQRKGAPIQSLDQYLDDLAPIGPRIYRREAIRQIGGWPVDDYCNGRLYEDIRVVLKLLETHRIHYAPGFHYHVRLRADSVSHKNVHHFFAWKDWLLRQYSKNGS</sequence>
<evidence type="ECO:0000313" key="3">
    <source>
        <dbReference type="EMBL" id="MDR6224339.1"/>
    </source>
</evidence>
<gene>
    <name evidence="3" type="ORF">JOE21_000327</name>
</gene>
<organism evidence="3 4">
    <name type="scientific">Desmospora profundinema</name>
    <dbReference type="NCBI Taxonomy" id="1571184"/>
    <lineage>
        <taxon>Bacteria</taxon>
        <taxon>Bacillati</taxon>
        <taxon>Bacillota</taxon>
        <taxon>Bacilli</taxon>
        <taxon>Bacillales</taxon>
        <taxon>Thermoactinomycetaceae</taxon>
        <taxon>Desmospora</taxon>
    </lineage>
</organism>
<dbReference type="EMBL" id="JAVDQG010000001">
    <property type="protein sequence ID" value="MDR6224339.1"/>
    <property type="molecule type" value="Genomic_DNA"/>
</dbReference>
<dbReference type="Pfam" id="PF00535">
    <property type="entry name" value="Glycos_transf_2"/>
    <property type="match status" value="1"/>
</dbReference>
<dbReference type="InterPro" id="IPR050834">
    <property type="entry name" value="Glycosyltransf_2"/>
</dbReference>
<dbReference type="RefSeq" id="WP_309861544.1">
    <property type="nucleotide sequence ID" value="NZ_JAVDQG010000001.1"/>
</dbReference>
<protein>
    <recommendedName>
        <fullName evidence="2">Glycosyltransferase 2-like domain-containing protein</fullName>
    </recommendedName>
</protein>
<dbReference type="InterPro" id="IPR029044">
    <property type="entry name" value="Nucleotide-diphossugar_trans"/>
</dbReference>
<evidence type="ECO:0000259" key="2">
    <source>
        <dbReference type="Pfam" id="PF00535"/>
    </source>
</evidence>
<dbReference type="PANTHER" id="PTHR43685:SF11">
    <property type="entry name" value="GLYCOSYLTRANSFERASE TAGX-RELATED"/>
    <property type="match status" value="1"/>
</dbReference>
<proteinExistence type="inferred from homology"/>
<keyword evidence="4" id="KW-1185">Reference proteome</keyword>
<dbReference type="PANTHER" id="PTHR43685">
    <property type="entry name" value="GLYCOSYLTRANSFERASE"/>
    <property type="match status" value="1"/>
</dbReference>
<dbReference type="SUPFAM" id="SSF53448">
    <property type="entry name" value="Nucleotide-diphospho-sugar transferases"/>
    <property type="match status" value="1"/>
</dbReference>
<dbReference type="Proteomes" id="UP001185012">
    <property type="component" value="Unassembled WGS sequence"/>
</dbReference>
<reference evidence="3 4" key="1">
    <citation type="submission" date="2023-07" db="EMBL/GenBank/DDBJ databases">
        <title>Genomic Encyclopedia of Type Strains, Phase IV (KMG-IV): sequencing the most valuable type-strain genomes for metagenomic binning, comparative biology and taxonomic classification.</title>
        <authorList>
            <person name="Goeker M."/>
        </authorList>
    </citation>
    <scope>NUCLEOTIDE SEQUENCE [LARGE SCALE GENOMIC DNA]</scope>
    <source>
        <strain evidence="3 4">DSM 45903</strain>
    </source>
</reference>
<evidence type="ECO:0000256" key="1">
    <source>
        <dbReference type="ARBA" id="ARBA00006739"/>
    </source>
</evidence>
<comment type="similarity">
    <text evidence="1">Belongs to the glycosyltransferase 2 family.</text>
</comment>
<accession>A0ABU1IK23</accession>
<feature type="domain" description="Glycosyltransferase 2-like" evidence="2">
    <location>
        <begin position="214"/>
        <end position="375"/>
    </location>
</feature>
<evidence type="ECO:0000313" key="4">
    <source>
        <dbReference type="Proteomes" id="UP001185012"/>
    </source>
</evidence>
<dbReference type="CDD" id="cd00761">
    <property type="entry name" value="Glyco_tranf_GTA_type"/>
    <property type="match status" value="1"/>
</dbReference>
<dbReference type="InterPro" id="IPR001173">
    <property type="entry name" value="Glyco_trans_2-like"/>
</dbReference>
<comment type="caution">
    <text evidence="3">The sequence shown here is derived from an EMBL/GenBank/DDBJ whole genome shotgun (WGS) entry which is preliminary data.</text>
</comment>